<dbReference type="InterPro" id="IPR036412">
    <property type="entry name" value="HAD-like_sf"/>
</dbReference>
<dbReference type="SFLD" id="SFLDS00003">
    <property type="entry name" value="Haloacid_Dehalogenase"/>
    <property type="match status" value="1"/>
</dbReference>
<gene>
    <name evidence="2" type="ORF">GCM10017579_31800</name>
</gene>
<dbReference type="EMBL" id="BSEL01000005">
    <property type="protein sequence ID" value="GLJ69144.1"/>
    <property type="molecule type" value="Genomic_DNA"/>
</dbReference>
<dbReference type="SUPFAM" id="SSF56784">
    <property type="entry name" value="HAD-like"/>
    <property type="match status" value="1"/>
</dbReference>
<comment type="caution">
    <text evidence="2">The sequence shown here is derived from an EMBL/GenBank/DDBJ whole genome shotgun (WGS) entry which is preliminary data.</text>
</comment>
<sequence>MDEAEVRAVLFDLHDTLVPSGHPAEHDAVARAMGADLGVDPEAFAAAVVETYDERVRGLMADVHHTVRYLARQVGGSPTESQVESAIARWLDYALSLHGATWALPALESLRRRGFKLGLVADCGAETVAIWPHSPLADHVDAVSFSCETGVRKPDSGAYLVAAAALEVRTGECVYVGDGADGELSGAEAAGMRAVRFGADEESDPEWAGPAVGDLGELVGIVGLPTPRTESESRTFVSGNVVPWGSRRSSR</sequence>
<dbReference type="SFLD" id="SFLDG01129">
    <property type="entry name" value="C1.5:_HAD__Beta-PGM__Phosphata"/>
    <property type="match status" value="1"/>
</dbReference>
<dbReference type="Pfam" id="PF00702">
    <property type="entry name" value="Hydrolase"/>
    <property type="match status" value="1"/>
</dbReference>
<accession>A0ABQ5SYT0</accession>
<proteinExistence type="predicted"/>
<dbReference type="InterPro" id="IPR006439">
    <property type="entry name" value="HAD-SF_hydro_IA"/>
</dbReference>
<dbReference type="Gene3D" id="3.40.50.1000">
    <property type="entry name" value="HAD superfamily/HAD-like"/>
    <property type="match status" value="1"/>
</dbReference>
<evidence type="ECO:0000313" key="3">
    <source>
        <dbReference type="Proteomes" id="UP001142292"/>
    </source>
</evidence>
<reference evidence="2" key="1">
    <citation type="journal article" date="2014" name="Int. J. Syst. Evol. Microbiol.">
        <title>Complete genome of a new Firmicutes species belonging to the dominant human colonic microbiota ('Ruminococcus bicirculans') reveals two chromosomes and a selective capacity to utilize plant glucans.</title>
        <authorList>
            <consortium name="NISC Comparative Sequencing Program"/>
            <person name="Wegmann U."/>
            <person name="Louis P."/>
            <person name="Goesmann A."/>
            <person name="Henrissat B."/>
            <person name="Duncan S.H."/>
            <person name="Flint H.J."/>
        </authorList>
    </citation>
    <scope>NUCLEOTIDE SEQUENCE</scope>
    <source>
        <strain evidence="2">VKM Ac-1246</strain>
    </source>
</reference>
<dbReference type="RefSeq" id="WP_189117611.1">
    <property type="nucleotide sequence ID" value="NZ_BMRK01000003.1"/>
</dbReference>
<evidence type="ECO:0000313" key="2">
    <source>
        <dbReference type="EMBL" id="GLJ69144.1"/>
    </source>
</evidence>
<name>A0ABQ5SYT0_9ACTN</name>
<keyword evidence="1" id="KW-0378">Hydrolase</keyword>
<reference evidence="2" key="2">
    <citation type="submission" date="2023-01" db="EMBL/GenBank/DDBJ databases">
        <authorList>
            <person name="Sun Q."/>
            <person name="Evtushenko L."/>
        </authorList>
    </citation>
    <scope>NUCLEOTIDE SEQUENCE</scope>
    <source>
        <strain evidence="2">VKM Ac-1246</strain>
    </source>
</reference>
<evidence type="ECO:0000256" key="1">
    <source>
        <dbReference type="ARBA" id="ARBA00022801"/>
    </source>
</evidence>
<protein>
    <recommendedName>
        <fullName evidence="4">Haloacid dehalogenase</fullName>
    </recommendedName>
</protein>
<dbReference type="InterPro" id="IPR023214">
    <property type="entry name" value="HAD_sf"/>
</dbReference>
<dbReference type="PANTHER" id="PTHR43316">
    <property type="entry name" value="HYDROLASE, HALOACID DELAHOGENASE-RELATED"/>
    <property type="match status" value="1"/>
</dbReference>
<organism evidence="2 3">
    <name type="scientific">Nocardioides luteus</name>
    <dbReference type="NCBI Taxonomy" id="1844"/>
    <lineage>
        <taxon>Bacteria</taxon>
        <taxon>Bacillati</taxon>
        <taxon>Actinomycetota</taxon>
        <taxon>Actinomycetes</taxon>
        <taxon>Propionibacteriales</taxon>
        <taxon>Nocardioidaceae</taxon>
        <taxon>Nocardioides</taxon>
    </lineage>
</organism>
<dbReference type="InterPro" id="IPR051540">
    <property type="entry name" value="S-2-haloacid_dehalogenase"/>
</dbReference>
<dbReference type="PANTHER" id="PTHR43316:SF3">
    <property type="entry name" value="HALOACID DEHALOGENASE, TYPE II (AFU_ORTHOLOGUE AFUA_2G07750)-RELATED"/>
    <property type="match status" value="1"/>
</dbReference>
<dbReference type="PRINTS" id="PR00413">
    <property type="entry name" value="HADHALOGNASE"/>
</dbReference>
<keyword evidence="3" id="KW-1185">Reference proteome</keyword>
<evidence type="ECO:0008006" key="4">
    <source>
        <dbReference type="Google" id="ProtNLM"/>
    </source>
</evidence>
<dbReference type="Proteomes" id="UP001142292">
    <property type="component" value="Unassembled WGS sequence"/>
</dbReference>